<dbReference type="InterPro" id="IPR012677">
    <property type="entry name" value="Nucleotide-bd_a/b_plait_sf"/>
</dbReference>
<keyword evidence="6" id="KW-1185">Reference proteome</keyword>
<evidence type="ECO:0000256" key="1">
    <source>
        <dbReference type="ARBA" id="ARBA00022884"/>
    </source>
</evidence>
<dbReference type="AlphaFoldDB" id="A0A7I8J1U6"/>
<dbReference type="PANTHER" id="PTHR23189">
    <property type="entry name" value="RNA RECOGNITION MOTIF-CONTAINING"/>
    <property type="match status" value="1"/>
</dbReference>
<dbReference type="PROSITE" id="PS50102">
    <property type="entry name" value="RRM"/>
    <property type="match status" value="1"/>
</dbReference>
<gene>
    <name evidence="5" type="ORF">SI7747_08010517</name>
</gene>
<dbReference type="EMBL" id="CACRZD030000008">
    <property type="protein sequence ID" value="CAA6664128.1"/>
    <property type="molecule type" value="Genomic_DNA"/>
</dbReference>
<feature type="region of interest" description="Disordered" evidence="3">
    <location>
        <begin position="488"/>
        <end position="552"/>
    </location>
</feature>
<name>A0A7I8J1U6_SPIIN</name>
<reference evidence="5 6" key="1">
    <citation type="submission" date="2019-12" db="EMBL/GenBank/DDBJ databases">
        <authorList>
            <person name="Scholz U."/>
            <person name="Mascher M."/>
            <person name="Fiebig A."/>
        </authorList>
    </citation>
    <scope>NUCLEOTIDE SEQUENCE</scope>
</reference>
<dbReference type="Pfam" id="PF04059">
    <property type="entry name" value="RRM_2"/>
    <property type="match status" value="1"/>
</dbReference>
<dbReference type="SMART" id="SM00360">
    <property type="entry name" value="RRM"/>
    <property type="match status" value="1"/>
</dbReference>
<evidence type="ECO:0000259" key="4">
    <source>
        <dbReference type="PROSITE" id="PS50102"/>
    </source>
</evidence>
<evidence type="ECO:0000256" key="3">
    <source>
        <dbReference type="SAM" id="MobiDB-lite"/>
    </source>
</evidence>
<protein>
    <recommendedName>
        <fullName evidence="4">RRM domain-containing protein</fullName>
    </recommendedName>
</protein>
<dbReference type="CDD" id="cd12530">
    <property type="entry name" value="RRM3_EAR1_like"/>
    <property type="match status" value="1"/>
</dbReference>
<feature type="region of interest" description="Disordered" evidence="3">
    <location>
        <begin position="226"/>
        <end position="289"/>
    </location>
</feature>
<dbReference type="SUPFAM" id="SSF54928">
    <property type="entry name" value="RNA-binding domain, RBD"/>
    <property type="match status" value="1"/>
</dbReference>
<feature type="compositionally biased region" description="Polar residues" evidence="3">
    <location>
        <begin position="489"/>
        <end position="514"/>
    </location>
</feature>
<evidence type="ECO:0000313" key="5">
    <source>
        <dbReference type="EMBL" id="CAA2624692.1"/>
    </source>
</evidence>
<dbReference type="InterPro" id="IPR007201">
    <property type="entry name" value="Mei2-like_Rrm_C"/>
</dbReference>
<dbReference type="InterPro" id="IPR000504">
    <property type="entry name" value="RRM_dom"/>
</dbReference>
<feature type="domain" description="RRM" evidence="4">
    <location>
        <begin position="84"/>
        <end position="157"/>
    </location>
</feature>
<keyword evidence="1 2" id="KW-0694">RNA-binding</keyword>
<feature type="compositionally biased region" description="Acidic residues" evidence="3">
    <location>
        <begin position="515"/>
        <end position="535"/>
    </location>
</feature>
<feature type="region of interest" description="Disordered" evidence="3">
    <location>
        <begin position="446"/>
        <end position="466"/>
    </location>
</feature>
<dbReference type="Proteomes" id="UP001189122">
    <property type="component" value="Unassembled WGS sequence"/>
</dbReference>
<organism evidence="5">
    <name type="scientific">Spirodela intermedia</name>
    <name type="common">Intermediate duckweed</name>
    <dbReference type="NCBI Taxonomy" id="51605"/>
    <lineage>
        <taxon>Eukaryota</taxon>
        <taxon>Viridiplantae</taxon>
        <taxon>Streptophyta</taxon>
        <taxon>Embryophyta</taxon>
        <taxon>Tracheophyta</taxon>
        <taxon>Spermatophyta</taxon>
        <taxon>Magnoliopsida</taxon>
        <taxon>Liliopsida</taxon>
        <taxon>Araceae</taxon>
        <taxon>Lemnoideae</taxon>
        <taxon>Spirodela</taxon>
    </lineage>
</organism>
<dbReference type="EMBL" id="LR743595">
    <property type="protein sequence ID" value="CAA2624692.1"/>
    <property type="molecule type" value="Genomic_DNA"/>
</dbReference>
<dbReference type="GO" id="GO:0003723">
    <property type="term" value="F:RNA binding"/>
    <property type="evidence" value="ECO:0007669"/>
    <property type="project" value="UniProtKB-UniRule"/>
</dbReference>
<dbReference type="InterPro" id="IPR035979">
    <property type="entry name" value="RBD_domain_sf"/>
</dbReference>
<dbReference type="InterPro" id="IPR034458">
    <property type="entry name" value="EAR1-like_RRM3"/>
</dbReference>
<proteinExistence type="predicted"/>
<sequence length="564" mass="61728">MGRALGEGLVTVHFYDLRSAQAALAEIREQHVRQQSLLGQQYGFQHRRILWWRAAGGRAGLIAGRAVWAQFAPEAAGLDGPNNGSLVVFNLDSDVSSAALKDVFEVFGTVKELRETPLKPRHRFVEFFDIRDAARALYELNGKEIFGKRVVIEFSRPGGQQARRCSLVASVFPSLSFCSPPNGRVHPANANTDNLWKRVQEGLKPPADAVAPRLLRLPRADASYGATSRPPLLGRVGGECSVSTNDKAAGDNARRGKRAGGSGPSSVPASSSRQHSGRHKNWKSQSGKSRSATEARFLFKDTFAGGSSPSSSFRDSRTTVMIKNIPNKYSQKLLLNMLDNHCIHYNERIAAEGDGSEPMSSYDFVYLPIDFNNKCNVGYGFVNMTSPEATWRLYKAFHLQPWEVFNSRKICHVTYARLQGLEALKEHFKNSKFACDTDEYMPVVFSPPRDGKTLSAPTPIGSRGGAALLTASGRKKMAELMEEMGVLPSDNQSMDGDGSLSPSTTGSTFPQYDQQVEDEEGIEDPVDGDDRDDDDNGSREASGGCGGGVGDMTELTKALRYHHL</sequence>
<dbReference type="Pfam" id="PF00076">
    <property type="entry name" value="RRM_1"/>
    <property type="match status" value="1"/>
</dbReference>
<evidence type="ECO:0000256" key="2">
    <source>
        <dbReference type="PROSITE-ProRule" id="PRU00176"/>
    </source>
</evidence>
<evidence type="ECO:0000313" key="6">
    <source>
        <dbReference type="Proteomes" id="UP001189122"/>
    </source>
</evidence>
<accession>A0A7I8J1U6</accession>
<dbReference type="FunFam" id="3.30.70.330:FF:001402">
    <property type="entry name" value="Terminal EAR1-like 1"/>
    <property type="match status" value="1"/>
</dbReference>
<dbReference type="Gene3D" id="3.30.70.330">
    <property type="match status" value="1"/>
</dbReference>